<sequence length="300" mass="32022">MPRRRVPRPRRPAPPALPPAYWLPQKPHRPCPWPTVRHAPPPQPPLCETPFRLQLSTHSATRGRPSPSQAVAAPPPPLPQLLPARDSRRRGRAGRPTLLAAARRVAAAAGPTVQCRPHHSAHQGTEPQHRHPASRGTLARPAGTTAHPRNRSDGRNDQMVSPPAATAVAAAAAAPAPPRPPYRSPRTMATTSRTASPPTVAPRATVMSRERPPRRPAMARTSTATLPSSRPPSRAATSTTGATEESPPSRPRPDGVADDADQTVPRRPRWVTTTTTVSANGWTRTAVGVSRTGATVDRAP</sequence>
<name>A0ACC3BPK9_PYRYE</name>
<dbReference type="EMBL" id="CM020618">
    <property type="protein sequence ID" value="KAK1859889.1"/>
    <property type="molecule type" value="Genomic_DNA"/>
</dbReference>
<dbReference type="Proteomes" id="UP000798662">
    <property type="component" value="Chromosome 1"/>
</dbReference>
<reference evidence="1" key="1">
    <citation type="submission" date="2019-11" db="EMBL/GenBank/DDBJ databases">
        <title>Nori genome reveals adaptations in red seaweeds to the harsh intertidal environment.</title>
        <authorList>
            <person name="Wang D."/>
            <person name="Mao Y."/>
        </authorList>
    </citation>
    <scope>NUCLEOTIDE SEQUENCE</scope>
    <source>
        <tissue evidence="1">Gametophyte</tissue>
    </source>
</reference>
<comment type="caution">
    <text evidence="1">The sequence shown here is derived from an EMBL/GenBank/DDBJ whole genome shotgun (WGS) entry which is preliminary data.</text>
</comment>
<evidence type="ECO:0000313" key="1">
    <source>
        <dbReference type="EMBL" id="KAK1859889.1"/>
    </source>
</evidence>
<accession>A0ACC3BPK9</accession>
<keyword evidence="2" id="KW-1185">Reference proteome</keyword>
<gene>
    <name evidence="1" type="ORF">I4F81_002481</name>
</gene>
<evidence type="ECO:0000313" key="2">
    <source>
        <dbReference type="Proteomes" id="UP000798662"/>
    </source>
</evidence>
<proteinExistence type="predicted"/>
<protein>
    <submittedName>
        <fullName evidence="1">Uncharacterized protein</fullName>
    </submittedName>
</protein>
<organism evidence="1 2">
    <name type="scientific">Pyropia yezoensis</name>
    <name type="common">Susabi-nori</name>
    <name type="synonym">Porphyra yezoensis</name>
    <dbReference type="NCBI Taxonomy" id="2788"/>
    <lineage>
        <taxon>Eukaryota</taxon>
        <taxon>Rhodophyta</taxon>
        <taxon>Bangiophyceae</taxon>
        <taxon>Bangiales</taxon>
        <taxon>Bangiaceae</taxon>
        <taxon>Pyropia</taxon>
    </lineage>
</organism>